<keyword evidence="6" id="KW-1185">Reference proteome</keyword>
<dbReference type="InterPro" id="IPR029058">
    <property type="entry name" value="AB_hydrolase_fold"/>
</dbReference>
<comment type="caution">
    <text evidence="5">The sequence shown here is derived from an EMBL/GenBank/DDBJ whole genome shotgun (WGS) entry which is preliminary data.</text>
</comment>
<organism evidence="5 6">
    <name type="scientific">Deinococcus cellulosilyticus (strain DSM 18568 / NBRC 106333 / KACC 11606 / 5516J-15)</name>
    <dbReference type="NCBI Taxonomy" id="1223518"/>
    <lineage>
        <taxon>Bacteria</taxon>
        <taxon>Thermotogati</taxon>
        <taxon>Deinococcota</taxon>
        <taxon>Deinococci</taxon>
        <taxon>Deinococcales</taxon>
        <taxon>Deinococcaceae</taxon>
        <taxon>Deinococcus</taxon>
    </lineage>
</organism>
<evidence type="ECO:0000256" key="3">
    <source>
        <dbReference type="ARBA" id="ARBA00023098"/>
    </source>
</evidence>
<dbReference type="RefSeq" id="WP_146881651.1">
    <property type="nucleotide sequence ID" value="NZ_BJXB01000001.1"/>
</dbReference>
<feature type="region of interest" description="Disordered" evidence="4">
    <location>
        <begin position="33"/>
        <end position="54"/>
    </location>
</feature>
<accession>A0A511MV86</accession>
<dbReference type="AlphaFoldDB" id="A0A511MV86"/>
<evidence type="ECO:0000256" key="2">
    <source>
        <dbReference type="ARBA" id="ARBA00022963"/>
    </source>
</evidence>
<reference evidence="5 6" key="1">
    <citation type="submission" date="2019-07" db="EMBL/GenBank/DDBJ databases">
        <title>Whole genome shotgun sequence of Deinococcus cellulosilyticus NBRC 106333.</title>
        <authorList>
            <person name="Hosoyama A."/>
            <person name="Uohara A."/>
            <person name="Ohji S."/>
            <person name="Ichikawa N."/>
        </authorList>
    </citation>
    <scope>NUCLEOTIDE SEQUENCE [LARGE SCALE GENOMIC DNA]</scope>
    <source>
        <strain evidence="5 6">NBRC 106333</strain>
    </source>
</reference>
<evidence type="ECO:0000256" key="1">
    <source>
        <dbReference type="ARBA" id="ARBA00022801"/>
    </source>
</evidence>
<evidence type="ECO:0000313" key="5">
    <source>
        <dbReference type="EMBL" id="GEM44493.1"/>
    </source>
</evidence>
<dbReference type="PANTHER" id="PTHR10272:SF14">
    <property type="entry name" value="PAF ACETYLHYDROLASE FAMILY PROTEIN"/>
    <property type="match status" value="1"/>
</dbReference>
<keyword evidence="1 5" id="KW-0378">Hydrolase</keyword>
<dbReference type="Gene3D" id="3.40.50.1820">
    <property type="entry name" value="alpha/beta hydrolase"/>
    <property type="match status" value="1"/>
</dbReference>
<proteinExistence type="predicted"/>
<dbReference type="GO" id="GO:0003847">
    <property type="term" value="F:1-alkyl-2-acetylglycerophosphocholine esterase activity"/>
    <property type="evidence" value="ECO:0007669"/>
    <property type="project" value="TreeGrafter"/>
</dbReference>
<gene>
    <name evidence="5" type="ORF">DC3_01280</name>
</gene>
<dbReference type="GO" id="GO:0016042">
    <property type="term" value="P:lipid catabolic process"/>
    <property type="evidence" value="ECO:0007669"/>
    <property type="project" value="UniProtKB-KW"/>
</dbReference>
<dbReference type="Pfam" id="PF03403">
    <property type="entry name" value="PAF-AH_p_II"/>
    <property type="match status" value="2"/>
</dbReference>
<protein>
    <submittedName>
        <fullName evidence="5">Alpha/beta hydrolase</fullName>
    </submittedName>
</protein>
<keyword evidence="3" id="KW-0443">Lipid metabolism</keyword>
<dbReference type="EMBL" id="BJXB01000001">
    <property type="protein sequence ID" value="GEM44493.1"/>
    <property type="molecule type" value="Genomic_DNA"/>
</dbReference>
<name>A0A511MV86_DEIC1</name>
<evidence type="ECO:0000313" key="6">
    <source>
        <dbReference type="Proteomes" id="UP000321306"/>
    </source>
</evidence>
<dbReference type="OrthoDB" id="9814760at2"/>
<dbReference type="Proteomes" id="UP000321306">
    <property type="component" value="Unassembled WGS sequence"/>
</dbReference>
<dbReference type="PANTHER" id="PTHR10272">
    <property type="entry name" value="PLATELET-ACTIVATING FACTOR ACETYLHYDROLASE"/>
    <property type="match status" value="1"/>
</dbReference>
<keyword evidence="2" id="KW-0442">Lipid degradation</keyword>
<sequence length="391" mass="42865">MKRLLFGLLLLNACQRAPVQAEALQFPEPDGPYSVGRTEQQFQDPSRPEMFTKDPNDVRTLPVTYYYPVSGAKTLHPWVSGKVLDALVQSSGLDRTLLSRIQSYALREAPIAQGQFPLVVLSHGMGTTPYLNTTLAEEVASQGFIVAAVSHTHSALFAVTDAGTIYRSDAADTQVPDSPATDPIQITRALHEKSLRVQDIWAKDLQFLLRSIPEQSPLKDHLNTHFTALMGHSFGGATTMKISGQVQAAINLDGSLWGELKDHLNSTPSLVLVEEGTPREIQVPPQLEEIRPLIEITSIGNWQKAKASTSYAGYAEVKGSKHDNFTDLNVLGTLIPDLKESPLVSLGTADPLKTQNLINRMVVHFLKSVHAGKTPDLKALNLDAQFNFLYP</sequence>
<dbReference type="SUPFAM" id="SSF53474">
    <property type="entry name" value="alpha/beta-Hydrolases"/>
    <property type="match status" value="1"/>
</dbReference>
<evidence type="ECO:0000256" key="4">
    <source>
        <dbReference type="SAM" id="MobiDB-lite"/>
    </source>
</evidence>